<feature type="region of interest" description="Disordered" evidence="9">
    <location>
        <begin position="1122"/>
        <end position="1150"/>
    </location>
</feature>
<dbReference type="InterPro" id="IPR013216">
    <property type="entry name" value="Methyltransf_11"/>
</dbReference>
<dbReference type="AlphaFoldDB" id="A0A498K3L2"/>
<evidence type="ECO:0000313" key="11">
    <source>
        <dbReference type="EMBL" id="RXI00535.1"/>
    </source>
</evidence>
<comment type="caution">
    <text evidence="11">The sequence shown here is derived from an EMBL/GenBank/DDBJ whole genome shotgun (WGS) entry which is preliminary data.</text>
</comment>
<keyword evidence="2" id="KW-0489">Methyltransferase</keyword>
<keyword evidence="12" id="KW-1185">Reference proteome</keyword>
<evidence type="ECO:0000256" key="2">
    <source>
        <dbReference type="ARBA" id="ARBA00022603"/>
    </source>
</evidence>
<dbReference type="SUPFAM" id="SSF57850">
    <property type="entry name" value="RING/U-box"/>
    <property type="match status" value="1"/>
</dbReference>
<comment type="similarity">
    <text evidence="1">Belongs to the methyltransferase superfamily.</text>
</comment>
<evidence type="ECO:0000256" key="9">
    <source>
        <dbReference type="SAM" id="MobiDB-lite"/>
    </source>
</evidence>
<keyword evidence="6" id="KW-0862">Zinc</keyword>
<dbReference type="GO" id="GO:0032259">
    <property type="term" value="P:methylation"/>
    <property type="evidence" value="ECO:0007669"/>
    <property type="project" value="UniProtKB-KW"/>
</dbReference>
<dbReference type="SMART" id="SM00184">
    <property type="entry name" value="RING"/>
    <property type="match status" value="1"/>
</dbReference>
<evidence type="ECO:0000313" key="12">
    <source>
        <dbReference type="Proteomes" id="UP000290289"/>
    </source>
</evidence>
<evidence type="ECO:0000256" key="8">
    <source>
        <dbReference type="PROSITE-ProRule" id="PRU00175"/>
    </source>
</evidence>
<dbReference type="CDD" id="cd02440">
    <property type="entry name" value="AdoMet_MTases"/>
    <property type="match status" value="2"/>
</dbReference>
<gene>
    <name evidence="11" type="ORF">DVH24_000769</name>
</gene>
<sequence>MGKAKQLAKVLGSLEGFTTKENWDRFFIAIQDGNYAFEWYEDWPELQGPLLSNLPKPESQTLPLQLLVPGCGTSHLSEHLYDAGFKAITNIDLSEVAISDMLRRNARIRPGMKWQVMDVTAMQFEDESFDVVVDKGGLDALMDPEFGVQMGNQFLQEVNRVLKFGGKFICFTWAWSDVLGSLFSTFRFGWKVGFHAIPLNLSTKPQGHNLQTFMMVAEKEIPTALHQIAISSLKTASHENQTKPQINPDRADRDAAKMEKKEEQLAELLGTLGDFTSKENWDKFFTIRGTDDSFEWYAEWSELRDPLLSHLPPQPKILVPGCGSSRLSEHLYDAGFTSITNIDFSKVAISDCLRRNVRHRPDMRWRVMDMTAMQFSEEAFDVVVDKGGLDALMEPEMGPKLGDQYLSEVRRVLKCGGKFVCLTLAESHVLALLFSKYRFGWKMGIHAIPQKPSSKPSLQAYMVVAEKEVSSVLQDVTTSFNKSSFACRGSQASGLLEAVDKENLIRREYSLGSDVLYSLEELNLGARGDLTKLSPGSRFQLNLGGGSCFSYRAVVLDAQESSGPFEYHCGVFIVPKHCASQVSNIGSIFHPSPCLTRAHEWLFSSEEGQWMVVESSKAARLVMILLDASHVSASMDDIQKDLSPLVKQLAPGKDDNGAQIPFMMASDGIKQRDIVHQVTSTITGPIIVEDVIYETVNGDISRILPSRDLTFRRLVFQRSEGLVQSEALLSAEGSNSKVVGEKERKKTNSSSRSKRKGIQKRSGEMSHQLKVYHGYLASSYHTGIISGLMLISSYLESMASAQKSVKAVVIGLGAGLLPMFLNRCLPFVHTEVVELDPVVLKLAKEYFGFVEDDCLQAHVADGIQFVRNIANSAASDETSLVQGKKDAQCNTSSNGDFESRVISKVDILIIDVDSADSSSGMTCPAADFVDESFLQTVKDALSEKGLFIINLVSRSQAIKDTVISRMKVVFSHLFSLQLEEDVNEVIFGLCSASCIEEVCFPEAALQLEKLLKLEHPEISQSIINTTKKLRHLKSMASHSLGQSTEGKMRNSQRGKMPLIVDLNYPAPCEDMVLNARCSWDNNQQVQVEIYGRSEAQASNDCEVVDDEVVIISPRVYAQAKNNSRRNLEVRDGSATNSERQNGHTDVPPQLPVPLLPLHCHKRRRTLRNQAVLNWEHHFSLEDNDENKTKEVSIPELAENTPPPETPSFSCPICLGPLSEETSTKCGHIFCKMCIEASIKVQHKCPTCRKRLRKKDTIRIYLPTK</sequence>
<dbReference type="STRING" id="3750.A0A498K3L2"/>
<proteinExistence type="inferred from homology"/>
<keyword evidence="4" id="KW-0479">Metal-binding</keyword>
<evidence type="ECO:0000256" key="6">
    <source>
        <dbReference type="ARBA" id="ARBA00022833"/>
    </source>
</evidence>
<keyword evidence="7" id="KW-0511">Multifunctional enzyme</keyword>
<evidence type="ECO:0000256" key="7">
    <source>
        <dbReference type="ARBA" id="ARBA00023268"/>
    </source>
</evidence>
<dbReference type="PROSITE" id="PS50089">
    <property type="entry name" value="ZF_RING_2"/>
    <property type="match status" value="1"/>
</dbReference>
<dbReference type="Pfam" id="PF08241">
    <property type="entry name" value="Methyltransf_11"/>
    <property type="match status" value="2"/>
</dbReference>
<dbReference type="GO" id="GO:0008270">
    <property type="term" value="F:zinc ion binding"/>
    <property type="evidence" value="ECO:0007669"/>
    <property type="project" value="UniProtKB-KW"/>
</dbReference>
<dbReference type="PANTHER" id="PTHR12176">
    <property type="entry name" value="SAM-DEPENDENT METHYLTRANSFERASE SUPERFAMILY PROTEIN"/>
    <property type="match status" value="1"/>
</dbReference>
<feature type="region of interest" description="Disordered" evidence="9">
    <location>
        <begin position="734"/>
        <end position="764"/>
    </location>
</feature>
<dbReference type="PROSITE" id="PS00518">
    <property type="entry name" value="ZF_RING_1"/>
    <property type="match status" value="1"/>
</dbReference>
<dbReference type="FunFam" id="3.40.50.150:FF:000256">
    <property type="entry name" value="S-adenosyl-L-methionine-dependent methyltransferase superfamily protein"/>
    <property type="match status" value="1"/>
</dbReference>
<keyword evidence="3" id="KW-0808">Transferase</keyword>
<evidence type="ECO:0000256" key="4">
    <source>
        <dbReference type="ARBA" id="ARBA00022723"/>
    </source>
</evidence>
<feature type="domain" description="RING-type" evidence="10">
    <location>
        <begin position="1210"/>
        <end position="1248"/>
    </location>
</feature>
<reference evidence="11 12" key="1">
    <citation type="submission" date="2018-10" db="EMBL/GenBank/DDBJ databases">
        <title>A high-quality apple genome assembly.</title>
        <authorList>
            <person name="Hu J."/>
        </authorList>
    </citation>
    <scope>NUCLEOTIDE SEQUENCE [LARGE SCALE GENOMIC DNA]</scope>
    <source>
        <strain evidence="12">cv. HFTH1</strain>
        <tissue evidence="11">Young leaf</tissue>
    </source>
</reference>
<dbReference type="Pfam" id="PF13923">
    <property type="entry name" value="zf-C3HC4_2"/>
    <property type="match status" value="1"/>
</dbReference>
<accession>A0A498K3L2</accession>
<evidence type="ECO:0000256" key="5">
    <source>
        <dbReference type="ARBA" id="ARBA00022771"/>
    </source>
</evidence>
<protein>
    <recommendedName>
        <fullName evidence="10">RING-type domain-containing protein</fullName>
    </recommendedName>
</protein>
<evidence type="ECO:0000259" key="10">
    <source>
        <dbReference type="PROSITE" id="PS50089"/>
    </source>
</evidence>
<evidence type="ECO:0000256" key="3">
    <source>
        <dbReference type="ARBA" id="ARBA00022679"/>
    </source>
</evidence>
<dbReference type="Gene3D" id="3.30.40.10">
    <property type="entry name" value="Zinc/RING finger domain, C3HC4 (zinc finger)"/>
    <property type="match status" value="1"/>
</dbReference>
<dbReference type="Gene3D" id="3.40.50.150">
    <property type="entry name" value="Vaccinia Virus protein VP39"/>
    <property type="match status" value="3"/>
</dbReference>
<dbReference type="SUPFAM" id="SSF53335">
    <property type="entry name" value="S-adenosyl-L-methionine-dependent methyltransferases"/>
    <property type="match status" value="3"/>
</dbReference>
<keyword evidence="5 8" id="KW-0863">Zinc-finger</keyword>
<dbReference type="InterPro" id="IPR029063">
    <property type="entry name" value="SAM-dependent_MTases_sf"/>
</dbReference>
<dbReference type="InterPro" id="IPR017907">
    <property type="entry name" value="Znf_RING_CS"/>
</dbReference>
<dbReference type="GO" id="GO:0008757">
    <property type="term" value="F:S-adenosylmethionine-dependent methyltransferase activity"/>
    <property type="evidence" value="ECO:0007669"/>
    <property type="project" value="InterPro"/>
</dbReference>
<organism evidence="11 12">
    <name type="scientific">Malus domestica</name>
    <name type="common">Apple</name>
    <name type="synonym">Pyrus malus</name>
    <dbReference type="NCBI Taxonomy" id="3750"/>
    <lineage>
        <taxon>Eukaryota</taxon>
        <taxon>Viridiplantae</taxon>
        <taxon>Streptophyta</taxon>
        <taxon>Embryophyta</taxon>
        <taxon>Tracheophyta</taxon>
        <taxon>Spermatophyta</taxon>
        <taxon>Magnoliopsida</taxon>
        <taxon>eudicotyledons</taxon>
        <taxon>Gunneridae</taxon>
        <taxon>Pentapetalae</taxon>
        <taxon>rosids</taxon>
        <taxon>fabids</taxon>
        <taxon>Rosales</taxon>
        <taxon>Rosaceae</taxon>
        <taxon>Amygdaloideae</taxon>
        <taxon>Maleae</taxon>
        <taxon>Malus</taxon>
    </lineage>
</organism>
<name>A0A498K3L2_MALDO</name>
<dbReference type="PANTHER" id="PTHR12176:SF78">
    <property type="entry name" value="EEF1A LYSINE AND N-TERMINAL METHYLTRANSFERASE"/>
    <property type="match status" value="1"/>
</dbReference>
<dbReference type="Proteomes" id="UP000290289">
    <property type="component" value="Chromosome 4"/>
</dbReference>
<dbReference type="InterPro" id="IPR001841">
    <property type="entry name" value="Znf_RING"/>
</dbReference>
<dbReference type="InterPro" id="IPR013083">
    <property type="entry name" value="Znf_RING/FYVE/PHD"/>
</dbReference>
<dbReference type="EMBL" id="RDQH01000330">
    <property type="protein sequence ID" value="RXI00535.1"/>
    <property type="molecule type" value="Genomic_DNA"/>
</dbReference>
<dbReference type="FunFam" id="3.40.50.150:FF:000211">
    <property type="entry name" value="Methyltransferase-like protein 13"/>
    <property type="match status" value="1"/>
</dbReference>
<dbReference type="InterPro" id="IPR051419">
    <property type="entry name" value="Lys/N-term_MeTrsfase_sf"/>
</dbReference>
<evidence type="ECO:0000256" key="1">
    <source>
        <dbReference type="ARBA" id="ARBA00008361"/>
    </source>
</evidence>